<proteinExistence type="predicted"/>
<dbReference type="InParanoid" id="A0A1X7TWN6"/>
<dbReference type="CDD" id="cd05136">
    <property type="entry name" value="RasGAP_DAB2IP"/>
    <property type="match status" value="1"/>
</dbReference>
<keyword evidence="2" id="KW-0175">Coiled coil</keyword>
<protein>
    <recommendedName>
        <fullName evidence="8">Ras-GAP domain-containing protein</fullName>
    </recommendedName>
</protein>
<keyword evidence="1" id="KW-0343">GTPase activation</keyword>
<dbReference type="SUPFAM" id="SSF50729">
    <property type="entry name" value="PH domain-like"/>
    <property type="match status" value="1"/>
</dbReference>
<dbReference type="InterPro" id="IPR039360">
    <property type="entry name" value="Ras_GTPase"/>
</dbReference>
<gene>
    <name evidence="6" type="primary">100632763</name>
</gene>
<feature type="domain" description="PH" evidence="4">
    <location>
        <begin position="6"/>
        <end position="227"/>
    </location>
</feature>
<dbReference type="PANTHER" id="PTHR10194">
    <property type="entry name" value="RAS GTPASE-ACTIVATING PROTEINS"/>
    <property type="match status" value="1"/>
</dbReference>
<dbReference type="InterPro" id="IPR011993">
    <property type="entry name" value="PH-like_dom_sf"/>
</dbReference>
<dbReference type="SUPFAM" id="SSF48350">
    <property type="entry name" value="GTPase activation domain, GAP"/>
    <property type="match status" value="1"/>
</dbReference>
<dbReference type="InterPro" id="IPR057606">
    <property type="entry name" value="SynGAP1-like_PH"/>
</dbReference>
<dbReference type="InterPro" id="IPR008936">
    <property type="entry name" value="Rho_GTPase_activation_prot"/>
</dbReference>
<organism evidence="6">
    <name type="scientific">Amphimedon queenslandica</name>
    <name type="common">Sponge</name>
    <dbReference type="NCBI Taxonomy" id="400682"/>
    <lineage>
        <taxon>Eukaryota</taxon>
        <taxon>Metazoa</taxon>
        <taxon>Porifera</taxon>
        <taxon>Demospongiae</taxon>
        <taxon>Heteroscleromorpha</taxon>
        <taxon>Haplosclerida</taxon>
        <taxon>Niphatidae</taxon>
        <taxon>Amphimedon</taxon>
    </lineage>
</organism>
<accession>A0A1X7TWN6</accession>
<feature type="compositionally biased region" description="Low complexity" evidence="3">
    <location>
        <begin position="804"/>
        <end position="819"/>
    </location>
</feature>
<dbReference type="SUPFAM" id="SSF49562">
    <property type="entry name" value="C2 domain (Calcium/lipid-binding domain, CaLB)"/>
    <property type="match status" value="1"/>
</dbReference>
<sequence length="1036" mass="116698">MATNDKNTTEGWLLISHDMSSTAEWQKRYCIIAHDDRKLYFFLDQDTAIINKPPSSPRFNLRPSDGIDGAAMSSLRRGSTNAGGSYTLSPGDPSPFQRGARTTRSFRDRVKSLKAPKKVPQRQQAETHSSTSGDLILPRMRGGRSLDNLHRVSMAEGGGENQPSLGEPGTFVDLATKGTLSIQLVHPSVSPRHSCFRLITDSDIIYASCGSAEELDRWVTSLNKFHRPNRDHLRRLNTQVFIWIFEARHLQPKKKYYCEIYLNNLLYSQTCCKPMSDILFWGEPFNFEELPMVGSIQIRLIKETYKKKDCITELIGKIDIPTLVLENNSQITEKWFPVTLQQTPKAQSSQKENPSIRIKIHYQVVSILPLKHYNGLLKYITTNFASLCEVLEPVISAKVKDEIAQTLLKILEHSGKAKEFLCDIVMAEVQHVDNENLIFRGNTFATKAVDTYMKMVGEAYLRETLKPFINDLLESEDDCEVDPTRLPPTASLTNNQQNLTRHVEKVWFDILSSWTRFPSDLRDTLYGIRQRFGSEKEEACFKLISGSIFLRFFCPAILSPSLFQLCQEYPDEKVSRKLTLVAKVIQNLANFARFGVKEEYMCFMNDFVGREIQNMKQFIDRISSPVPDSYPVVEWGPFHIDLGRELSIVSNLLLTLIPSLKEEALAQVSELPGILDGIKQTMEASTEDPFTATFEALRVMQSTISKFTPQSLASQSLGSAEFMTNSATTSPVTERRPRSHALLSVSPAHSRQTSAPIEFTGSVNSLPSPSHSLHLSKPSYGHRPSSSMPQQQLSQLHESRQSSESRTSVTSSNSPSPTNGKTQLSPSHGPTTVPRRNSDSAVRIHAVKSSKSIESNLSMKFDQTLHMADLTAENSDLIQERDKMKLEILELRDRLQDVEKDNEGLRNDLALSETLRKKAETEVKSLKENRGKVLRGLSTQTEIATAQFRLDFENLKKQLESKEEVIALQEKKIKSLIESNCTLRNGLEQVQGAPSMGHIESEDDEGVQSSLVLNGHSRRVNPVQAELAKFIKQLDI</sequence>
<feature type="domain" description="Ras-GAP" evidence="5">
    <location>
        <begin position="399"/>
        <end position="590"/>
    </location>
</feature>
<keyword evidence="7" id="KW-1185">Reference proteome</keyword>
<dbReference type="PROSITE" id="PS50018">
    <property type="entry name" value="RAS_GTPASE_ACTIV_2"/>
    <property type="match status" value="1"/>
</dbReference>
<dbReference type="PROSITE" id="PS50003">
    <property type="entry name" value="PH_DOMAIN"/>
    <property type="match status" value="1"/>
</dbReference>
<dbReference type="InterPro" id="IPR001936">
    <property type="entry name" value="RasGAP_dom"/>
</dbReference>
<dbReference type="Gene3D" id="1.10.506.10">
    <property type="entry name" value="GTPase Activation - p120gap, domain 1"/>
    <property type="match status" value="2"/>
</dbReference>
<dbReference type="OrthoDB" id="5572587at2759"/>
<dbReference type="SMART" id="SM00323">
    <property type="entry name" value="RasGAP"/>
    <property type="match status" value="1"/>
</dbReference>
<feature type="compositionally biased region" description="Polar residues" evidence="3">
    <location>
        <begin position="121"/>
        <end position="133"/>
    </location>
</feature>
<dbReference type="SMART" id="SM00233">
    <property type="entry name" value="PH"/>
    <property type="match status" value="1"/>
</dbReference>
<evidence type="ECO:0000259" key="4">
    <source>
        <dbReference type="PROSITE" id="PS50003"/>
    </source>
</evidence>
<dbReference type="EnsemblMetazoa" id="XM_020001712.1">
    <property type="protein sequence ID" value="XP_019857271.1"/>
    <property type="gene ID" value="LOC100632763"/>
</dbReference>
<dbReference type="Proteomes" id="UP000007879">
    <property type="component" value="Unassembled WGS sequence"/>
</dbReference>
<feature type="compositionally biased region" description="Low complexity" evidence="3">
    <location>
        <begin position="765"/>
        <end position="796"/>
    </location>
</feature>
<reference evidence="6" key="2">
    <citation type="submission" date="2017-05" db="UniProtKB">
        <authorList>
            <consortium name="EnsemblMetazoa"/>
        </authorList>
    </citation>
    <scope>IDENTIFICATION</scope>
</reference>
<dbReference type="EnsemblMetazoa" id="Aqu2.1.19872_001">
    <property type="protein sequence ID" value="Aqu2.1.19872_001"/>
    <property type="gene ID" value="Aqu2.1.19872"/>
</dbReference>
<dbReference type="InterPro" id="IPR035892">
    <property type="entry name" value="C2_domain_sf"/>
</dbReference>
<name>A0A1X7TWN6_AMPQE</name>
<evidence type="ECO:0008006" key="8">
    <source>
        <dbReference type="Google" id="ProtNLM"/>
    </source>
</evidence>
<feature type="coiled-coil region" evidence="2">
    <location>
        <begin position="867"/>
        <end position="979"/>
    </location>
</feature>
<feature type="compositionally biased region" description="Polar residues" evidence="3">
    <location>
        <begin position="76"/>
        <end position="88"/>
    </location>
</feature>
<dbReference type="InterPro" id="IPR001849">
    <property type="entry name" value="PH_domain"/>
</dbReference>
<dbReference type="PROSITE" id="PS00509">
    <property type="entry name" value="RAS_GTPASE_ACTIV_1"/>
    <property type="match status" value="1"/>
</dbReference>
<dbReference type="Gene3D" id="2.30.29.30">
    <property type="entry name" value="Pleckstrin-homology domain (PH domain)/Phosphotyrosine-binding domain (PTB)"/>
    <property type="match status" value="1"/>
</dbReference>
<evidence type="ECO:0000313" key="7">
    <source>
        <dbReference type="Proteomes" id="UP000007879"/>
    </source>
</evidence>
<feature type="compositionally biased region" description="Polar residues" evidence="3">
    <location>
        <begin position="820"/>
        <end position="830"/>
    </location>
</feature>
<evidence type="ECO:0000256" key="2">
    <source>
        <dbReference type="SAM" id="Coils"/>
    </source>
</evidence>
<evidence type="ECO:0000256" key="1">
    <source>
        <dbReference type="ARBA" id="ARBA00022468"/>
    </source>
</evidence>
<dbReference type="eggNOG" id="KOG3508">
    <property type="taxonomic scope" value="Eukaryota"/>
</dbReference>
<feature type="region of interest" description="Disordered" evidence="3">
    <location>
        <begin position="53"/>
        <end position="140"/>
    </location>
</feature>
<dbReference type="Pfam" id="PF25321">
    <property type="entry name" value="PH_RASGAP"/>
    <property type="match status" value="1"/>
</dbReference>
<dbReference type="Gene3D" id="2.60.40.150">
    <property type="entry name" value="C2 domain"/>
    <property type="match status" value="1"/>
</dbReference>
<dbReference type="STRING" id="400682.A0A1X7TWN6"/>
<reference evidence="7" key="1">
    <citation type="journal article" date="2010" name="Nature">
        <title>The Amphimedon queenslandica genome and the evolution of animal complexity.</title>
        <authorList>
            <person name="Srivastava M."/>
            <person name="Simakov O."/>
            <person name="Chapman J."/>
            <person name="Fahey B."/>
            <person name="Gauthier M.E."/>
            <person name="Mitros T."/>
            <person name="Richards G.S."/>
            <person name="Conaco C."/>
            <person name="Dacre M."/>
            <person name="Hellsten U."/>
            <person name="Larroux C."/>
            <person name="Putnam N.H."/>
            <person name="Stanke M."/>
            <person name="Adamska M."/>
            <person name="Darling A."/>
            <person name="Degnan S.M."/>
            <person name="Oakley T.H."/>
            <person name="Plachetzki D.C."/>
            <person name="Zhai Y."/>
            <person name="Adamski M."/>
            <person name="Calcino A."/>
            <person name="Cummins S.F."/>
            <person name="Goodstein D.M."/>
            <person name="Harris C."/>
            <person name="Jackson D.J."/>
            <person name="Leys S.P."/>
            <person name="Shu S."/>
            <person name="Woodcroft B.J."/>
            <person name="Vervoort M."/>
            <person name="Kosik K.S."/>
            <person name="Manning G."/>
            <person name="Degnan B.M."/>
            <person name="Rokhsar D.S."/>
        </authorList>
    </citation>
    <scope>NUCLEOTIDE SEQUENCE [LARGE SCALE GENOMIC DNA]</scope>
</reference>
<dbReference type="Pfam" id="PF00616">
    <property type="entry name" value="RasGAP"/>
    <property type="match status" value="2"/>
</dbReference>
<dbReference type="AlphaFoldDB" id="A0A1X7TWN6"/>
<feature type="region of interest" description="Disordered" evidence="3">
    <location>
        <begin position="724"/>
        <end position="841"/>
    </location>
</feature>
<evidence type="ECO:0000259" key="5">
    <source>
        <dbReference type="PROSITE" id="PS50018"/>
    </source>
</evidence>
<dbReference type="InterPro" id="IPR023152">
    <property type="entry name" value="RasGAP_CS"/>
</dbReference>
<evidence type="ECO:0000256" key="3">
    <source>
        <dbReference type="SAM" id="MobiDB-lite"/>
    </source>
</evidence>
<dbReference type="PANTHER" id="PTHR10194:SF60">
    <property type="entry name" value="RAS GTPASE-ACTIVATING PROTEIN RASKOL"/>
    <property type="match status" value="1"/>
</dbReference>
<dbReference type="KEGG" id="aqu:100632763"/>
<dbReference type="GO" id="GO:0005096">
    <property type="term" value="F:GTPase activator activity"/>
    <property type="evidence" value="ECO:0007669"/>
    <property type="project" value="UniProtKB-KW"/>
</dbReference>
<evidence type="ECO:0000313" key="6">
    <source>
        <dbReference type="EnsemblMetazoa" id="Aqu2.1.19872_001"/>
    </source>
</evidence>